<dbReference type="InterPro" id="IPR015424">
    <property type="entry name" value="PyrdxlP-dep_Trfase"/>
</dbReference>
<dbReference type="SUPFAM" id="SSF53383">
    <property type="entry name" value="PLP-dependent transferases"/>
    <property type="match status" value="2"/>
</dbReference>
<comment type="subunit">
    <text evidence="7">The glycine cleavage system is composed of four proteins: P, T, L and H.</text>
</comment>
<feature type="domain" description="Glycine cleavage system P-protein N-terminal" evidence="8">
    <location>
        <begin position="51"/>
        <end position="504"/>
    </location>
</feature>
<dbReference type="NCBIfam" id="TIGR00461">
    <property type="entry name" value="gcvP"/>
    <property type="match status" value="1"/>
</dbReference>
<dbReference type="Gene3D" id="3.40.640.10">
    <property type="entry name" value="Type I PLP-dependent aspartate aminotransferase-like (Major domain)"/>
    <property type="match status" value="2"/>
</dbReference>
<dbReference type="InterPro" id="IPR015422">
    <property type="entry name" value="PyrdxlP-dep_Trfase_small"/>
</dbReference>
<evidence type="ECO:0000256" key="5">
    <source>
        <dbReference type="ARBA" id="ARBA00049026"/>
    </source>
</evidence>
<dbReference type="InterPro" id="IPR049316">
    <property type="entry name" value="GDC-P_C"/>
</dbReference>
<dbReference type="CDD" id="cd00613">
    <property type="entry name" value="GDC-P"/>
    <property type="match status" value="2"/>
</dbReference>
<keyword evidence="3 6" id="KW-0663">Pyridoxal phosphate</keyword>
<dbReference type="NCBIfam" id="NF003346">
    <property type="entry name" value="PRK04366.1"/>
    <property type="match status" value="1"/>
</dbReference>
<keyword evidence="7" id="KW-0496">Mitochondrion</keyword>
<reference evidence="10" key="1">
    <citation type="submission" date="2019-09" db="EMBL/GenBank/DDBJ databases">
        <title>The Mitochondrial Proteome of the Jakobid, Andalucia godoyi, a Protist With the Most Gene-Rich and Bacteria-Like Mitochondrial Genome.</title>
        <authorList>
            <person name="Gray M.W."/>
            <person name="Burger G."/>
            <person name="Derelle R."/>
            <person name="Klimes V."/>
            <person name="Leger M."/>
            <person name="Sarrasin M."/>
            <person name="Vlcek C."/>
            <person name="Roger A.J."/>
            <person name="Elias M."/>
            <person name="Lang B.F."/>
        </authorList>
    </citation>
    <scope>NUCLEOTIDE SEQUENCE</scope>
    <source>
        <strain evidence="10">And28</strain>
    </source>
</reference>
<dbReference type="PANTHER" id="PTHR11773:SF1">
    <property type="entry name" value="GLYCINE DEHYDROGENASE (DECARBOXYLATING), MITOCHONDRIAL"/>
    <property type="match status" value="1"/>
</dbReference>
<dbReference type="AlphaFoldDB" id="A0A8K0F460"/>
<dbReference type="GO" id="GO:0019464">
    <property type="term" value="P:glycine decarboxylation via glycine cleavage system"/>
    <property type="evidence" value="ECO:0007669"/>
    <property type="project" value="TreeGrafter"/>
</dbReference>
<organism evidence="10 11">
    <name type="scientific">Andalucia godoyi</name>
    <name type="common">Flagellate</name>
    <dbReference type="NCBI Taxonomy" id="505711"/>
    <lineage>
        <taxon>Eukaryota</taxon>
        <taxon>Discoba</taxon>
        <taxon>Jakobida</taxon>
        <taxon>Andalucina</taxon>
        <taxon>Andaluciidae</taxon>
        <taxon>Andalucia</taxon>
    </lineage>
</organism>
<name>A0A8K0F460_ANDGO</name>
<dbReference type="EMBL" id="VRVR01000033">
    <property type="protein sequence ID" value="KAF0852494.1"/>
    <property type="molecule type" value="Genomic_DNA"/>
</dbReference>
<dbReference type="Pfam" id="PF21478">
    <property type="entry name" value="GcvP2_C"/>
    <property type="match status" value="1"/>
</dbReference>
<evidence type="ECO:0000259" key="8">
    <source>
        <dbReference type="Pfam" id="PF02347"/>
    </source>
</evidence>
<sequence>MLRRVISGSVRPAIQSRASLVLLGSRSYASSTVVVAAASTSPFAPLDSFTRRHIGSSDKDLGEMLNTVGATSLDGLVSATVPPAIYRSSLLNLGPEKAESTSLSELKAIASQNKVLKSFIGQGFYGTITPPVVLRNVIENPAWYTSYTPYQAEIAQGRLESLLNFQQMVQDLTGFDCANASLLDEATACAEALSFTHRVVAANIFSGEADAAEVNAGKNTFIVSADCHPQDIAVVKTRAYPLGITVKVVQTVEEIAVLLNGKDALKSVFGVMLQYPTTDGRVLSVEKLQNVAAAAKKAGAMTVAVTDLLALTMVRPPAEWGADVAIGSSQRFGVPMNYGGPLAAFFATSEKFKRQAPGRIIGVSKDSRGRPALRMALQTREQHIRREKATSNICTAQALLANVAAMYAVYHGAEGLTAIANRAHGMAETLRQGLVDLGLLNGAQLQEVFDTFVVANLTSAEAAAVHSRSVSLGFNLRNVNATSIGVSVDETTTREDLVKVLAAFVGDLPSWKTSTVEKVPAAQWEKELAARLKAPKAESVLEHLYERAQSAGRLSFSKDTKRTSAFLTHPVFQSYHTEHEMLRYLHRLQARDISLANSMIALGSCTMKLNATVELIPVTWPEFANMHPYAPVDQAAGYERLFADLRTWLSEITGFPGLSLQPISGSSGEYAGLMVIRKYLEAKGEIPKRNICLIPVSAHGTNPASAVLVGFDVMTVACDKDGNVDLADLEAKLAQHGENVACVMVTYPSTHGIYEEGIRQITAAVHKVGAQVYMDGANMNAQVGLTRPADIGADVCHLNLHKTFAIPHGGGGPPAAPIGVAAHLVPYMPGNPLDVEANSTNVLGAVSGTRVAVPAILPISWTYINLMGASGLRKATSVAILNANYMAKRLEKHYPVLYRGKNGFAAHEFILDLRPIKAVTGIEAEDIAKRLMDYGFHAPTMSFPVSGTLMIEPTESESRAELDRFCDVMIQIRAEIAEIEAGRMDRKNNPLKNAPHTAADLSDSNWNRPYSRETAAFPLPYLRNSKFWPSVNRVDNLHGDRAFTCSCWGVPLTEYNNLKKVA</sequence>
<dbReference type="InterPro" id="IPR003437">
    <property type="entry name" value="GcvP"/>
</dbReference>
<dbReference type="InterPro" id="IPR049315">
    <property type="entry name" value="GDC-P_N"/>
</dbReference>
<comment type="cofactor">
    <cofactor evidence="1 6 7">
        <name>pyridoxal 5'-phosphate</name>
        <dbReference type="ChEBI" id="CHEBI:597326"/>
    </cofactor>
</comment>
<gene>
    <name evidence="10" type="ORF">ANDGO_06511</name>
</gene>
<comment type="caution">
    <text evidence="10">The sequence shown here is derived from an EMBL/GenBank/DDBJ whole genome shotgun (WGS) entry which is preliminary data.</text>
</comment>
<dbReference type="GO" id="GO:0005829">
    <property type="term" value="C:cytosol"/>
    <property type="evidence" value="ECO:0007669"/>
    <property type="project" value="TreeGrafter"/>
</dbReference>
<dbReference type="OrthoDB" id="6537869at2759"/>
<proteinExistence type="inferred from homology"/>
<dbReference type="HAMAP" id="MF_00711">
    <property type="entry name" value="GcvP"/>
    <property type="match status" value="1"/>
</dbReference>
<dbReference type="Gene3D" id="3.90.1150.10">
    <property type="entry name" value="Aspartate Aminotransferase, domain 1"/>
    <property type="match status" value="2"/>
</dbReference>
<evidence type="ECO:0000256" key="1">
    <source>
        <dbReference type="ARBA" id="ARBA00001933"/>
    </source>
</evidence>
<evidence type="ECO:0000256" key="6">
    <source>
        <dbReference type="PIRSR" id="PIRSR603437-50"/>
    </source>
</evidence>
<dbReference type="PANTHER" id="PTHR11773">
    <property type="entry name" value="GLYCINE DEHYDROGENASE, DECARBOXYLATING"/>
    <property type="match status" value="1"/>
</dbReference>
<evidence type="ECO:0000313" key="10">
    <source>
        <dbReference type="EMBL" id="KAF0852494.1"/>
    </source>
</evidence>
<feature type="domain" description="Glycine cleavage system P-protein N-terminal" evidence="8">
    <location>
        <begin position="574"/>
        <end position="831"/>
    </location>
</feature>
<dbReference type="Proteomes" id="UP000799049">
    <property type="component" value="Unassembled WGS sequence"/>
</dbReference>
<dbReference type="InterPro" id="IPR020581">
    <property type="entry name" value="GDC_P"/>
</dbReference>
<comment type="subcellular location">
    <subcellularLocation>
        <location evidence="7">Mitochondrion</location>
    </subcellularLocation>
</comment>
<dbReference type="GO" id="GO:0030170">
    <property type="term" value="F:pyridoxal phosphate binding"/>
    <property type="evidence" value="ECO:0007669"/>
    <property type="project" value="TreeGrafter"/>
</dbReference>
<evidence type="ECO:0000313" key="11">
    <source>
        <dbReference type="Proteomes" id="UP000799049"/>
    </source>
</evidence>
<dbReference type="Pfam" id="PF02347">
    <property type="entry name" value="GDC-P"/>
    <property type="match status" value="2"/>
</dbReference>
<evidence type="ECO:0000256" key="7">
    <source>
        <dbReference type="RuleBase" id="RU364056"/>
    </source>
</evidence>
<dbReference type="EC" id="1.4.4.2" evidence="7"/>
<comment type="catalytic activity">
    <reaction evidence="5 7">
        <text>N(6)-[(R)-lipoyl]-L-lysyl-[glycine-cleavage complex H protein] + glycine + H(+) = N(6)-[(R)-S(8)-aminomethyldihydrolipoyl]-L-lysyl-[glycine-cleavage complex H protein] + CO2</text>
        <dbReference type="Rhea" id="RHEA:24304"/>
        <dbReference type="Rhea" id="RHEA-COMP:10494"/>
        <dbReference type="Rhea" id="RHEA-COMP:10495"/>
        <dbReference type="ChEBI" id="CHEBI:15378"/>
        <dbReference type="ChEBI" id="CHEBI:16526"/>
        <dbReference type="ChEBI" id="CHEBI:57305"/>
        <dbReference type="ChEBI" id="CHEBI:83099"/>
        <dbReference type="ChEBI" id="CHEBI:83143"/>
        <dbReference type="EC" id="1.4.4.2"/>
    </reaction>
</comment>
<feature type="modified residue" description="N6-(pyridoxal phosphate)lysine" evidence="6">
    <location>
        <position position="802"/>
    </location>
</feature>
<keyword evidence="7" id="KW-0809">Transit peptide</keyword>
<dbReference type="GO" id="GO:0005960">
    <property type="term" value="C:glycine cleavage complex"/>
    <property type="evidence" value="ECO:0007669"/>
    <property type="project" value="TreeGrafter"/>
</dbReference>
<accession>A0A8K0F460</accession>
<protein>
    <recommendedName>
        <fullName evidence="7">Glycine cleavage system P protein</fullName>
        <ecNumber evidence="7">1.4.4.2</ecNumber>
    </recommendedName>
</protein>
<dbReference type="InterPro" id="IPR015421">
    <property type="entry name" value="PyrdxlP-dep_Trfase_major"/>
</dbReference>
<evidence type="ECO:0000259" key="9">
    <source>
        <dbReference type="Pfam" id="PF21478"/>
    </source>
</evidence>
<dbReference type="FunFam" id="3.40.640.10:FF:000224">
    <property type="entry name" value="Probable glycine dehydrogenase (decarboxylating) subunit 2"/>
    <property type="match status" value="1"/>
</dbReference>
<dbReference type="GO" id="GO:0004375">
    <property type="term" value="F:glycine dehydrogenase (decarboxylating) activity"/>
    <property type="evidence" value="ECO:0007669"/>
    <property type="project" value="UniProtKB-UniRule"/>
</dbReference>
<keyword evidence="4 7" id="KW-0560">Oxidoreductase</keyword>
<comment type="function">
    <text evidence="7">The glycine cleavage system catalyzes the degradation of glycine.</text>
</comment>
<keyword evidence="11" id="KW-1185">Reference proteome</keyword>
<feature type="domain" description="Glycine dehydrogenase C-terminal" evidence="9">
    <location>
        <begin position="875"/>
        <end position="996"/>
    </location>
</feature>
<evidence type="ECO:0000256" key="3">
    <source>
        <dbReference type="ARBA" id="ARBA00022898"/>
    </source>
</evidence>
<evidence type="ECO:0000256" key="2">
    <source>
        <dbReference type="ARBA" id="ARBA00010756"/>
    </source>
</evidence>
<dbReference type="GO" id="GO:0016594">
    <property type="term" value="F:glycine binding"/>
    <property type="evidence" value="ECO:0007669"/>
    <property type="project" value="TreeGrafter"/>
</dbReference>
<evidence type="ECO:0000256" key="4">
    <source>
        <dbReference type="ARBA" id="ARBA00023002"/>
    </source>
</evidence>
<dbReference type="GO" id="GO:0005739">
    <property type="term" value="C:mitochondrion"/>
    <property type="evidence" value="ECO:0007669"/>
    <property type="project" value="UniProtKB-SubCell"/>
</dbReference>
<comment type="similarity">
    <text evidence="2 7">Belongs to the GcvP family.</text>
</comment>
<dbReference type="FunFam" id="3.90.1150.10:FF:000007">
    <property type="entry name" value="Glycine dehydrogenase (decarboxylating), mitochondrial"/>
    <property type="match status" value="1"/>
</dbReference>